<evidence type="ECO:0000313" key="1">
    <source>
        <dbReference type="EMBL" id="KKN73408.1"/>
    </source>
</evidence>
<sequence length="55" mass="6146">MGAKGKPMSKLTIVELRAESDRLAGVIAEVRVIRHKIADRIRELQATEREEDDGS</sequence>
<accession>A0A0F9W5W7</accession>
<name>A0A0F9W5W7_9ZZZZ</name>
<organism evidence="1">
    <name type="scientific">marine sediment metagenome</name>
    <dbReference type="NCBI Taxonomy" id="412755"/>
    <lineage>
        <taxon>unclassified sequences</taxon>
        <taxon>metagenomes</taxon>
        <taxon>ecological metagenomes</taxon>
    </lineage>
</organism>
<dbReference type="EMBL" id="LAZR01000344">
    <property type="protein sequence ID" value="KKN73408.1"/>
    <property type="molecule type" value="Genomic_DNA"/>
</dbReference>
<protein>
    <submittedName>
        <fullName evidence="1">Uncharacterized protein</fullName>
    </submittedName>
</protein>
<proteinExistence type="predicted"/>
<gene>
    <name evidence="1" type="ORF">LCGC14_0401110</name>
</gene>
<reference evidence="1" key="1">
    <citation type="journal article" date="2015" name="Nature">
        <title>Complex archaea that bridge the gap between prokaryotes and eukaryotes.</title>
        <authorList>
            <person name="Spang A."/>
            <person name="Saw J.H."/>
            <person name="Jorgensen S.L."/>
            <person name="Zaremba-Niedzwiedzka K."/>
            <person name="Martijn J."/>
            <person name="Lind A.E."/>
            <person name="van Eijk R."/>
            <person name="Schleper C."/>
            <person name="Guy L."/>
            <person name="Ettema T.J."/>
        </authorList>
    </citation>
    <scope>NUCLEOTIDE SEQUENCE</scope>
</reference>
<dbReference type="AlphaFoldDB" id="A0A0F9W5W7"/>
<comment type="caution">
    <text evidence="1">The sequence shown here is derived from an EMBL/GenBank/DDBJ whole genome shotgun (WGS) entry which is preliminary data.</text>
</comment>